<organism evidence="1 2">
    <name type="scientific">Pedobacter ginsengisoli</name>
    <dbReference type="NCBI Taxonomy" id="363852"/>
    <lineage>
        <taxon>Bacteria</taxon>
        <taxon>Pseudomonadati</taxon>
        <taxon>Bacteroidota</taxon>
        <taxon>Sphingobacteriia</taxon>
        <taxon>Sphingobacteriales</taxon>
        <taxon>Sphingobacteriaceae</taxon>
        <taxon>Pedobacter</taxon>
    </lineage>
</organism>
<dbReference type="Proteomes" id="UP000223749">
    <property type="component" value="Chromosome"/>
</dbReference>
<dbReference type="AlphaFoldDB" id="A0A2D1U9Z1"/>
<evidence type="ECO:0000313" key="1">
    <source>
        <dbReference type="EMBL" id="ATP58410.1"/>
    </source>
</evidence>
<gene>
    <name evidence="1" type="ORF">CPT03_19055</name>
</gene>
<evidence type="ECO:0000313" key="2">
    <source>
        <dbReference type="Proteomes" id="UP000223749"/>
    </source>
</evidence>
<sequence>MTSHYSKHKTIIKMKVKKATTVEQELTAQQQINGEVIRVFHLITESARGVVSNFETKKYRTSVMIDHLQNSSNSLIKEYLSYFFNITLTRNRNSLLVIYIGFDTESVARFGSMLHNQLLREVMRHTMKEATVINIESCIRVDANTKDIRNFFYKRTMEGDNDYTTITVDELVTVEKERV</sequence>
<accession>A0A2D1U9Z1</accession>
<proteinExistence type="predicted"/>
<protein>
    <submittedName>
        <fullName evidence="1">Uncharacterized protein</fullName>
    </submittedName>
</protein>
<keyword evidence="2" id="KW-1185">Reference proteome</keyword>
<reference evidence="1 2" key="1">
    <citation type="submission" date="2017-10" db="EMBL/GenBank/DDBJ databases">
        <title>Whole genome of Pedobacter ginsengisoli T01R-27 isolated from tomato rhizosphere.</title>
        <authorList>
            <person name="Weon H.-Y."/>
            <person name="Lee S.A."/>
            <person name="Sang M.K."/>
            <person name="Song J."/>
        </authorList>
    </citation>
    <scope>NUCLEOTIDE SEQUENCE [LARGE SCALE GENOMIC DNA]</scope>
    <source>
        <strain evidence="1 2">T01R-27</strain>
    </source>
</reference>
<dbReference type="KEGG" id="pgs:CPT03_19055"/>
<name>A0A2D1U9Z1_9SPHI</name>
<dbReference type="EMBL" id="CP024091">
    <property type="protein sequence ID" value="ATP58410.1"/>
    <property type="molecule type" value="Genomic_DNA"/>
</dbReference>